<gene>
    <name evidence="2" type="ORF">ACFQS1_23025</name>
</gene>
<evidence type="ECO:0000313" key="2">
    <source>
        <dbReference type="EMBL" id="MFC7276875.1"/>
    </source>
</evidence>
<keyword evidence="3" id="KW-1185">Reference proteome</keyword>
<organism evidence="2 3">
    <name type="scientific">Paractinoplanes rhizophilus</name>
    <dbReference type="NCBI Taxonomy" id="1416877"/>
    <lineage>
        <taxon>Bacteria</taxon>
        <taxon>Bacillati</taxon>
        <taxon>Actinomycetota</taxon>
        <taxon>Actinomycetes</taxon>
        <taxon>Micromonosporales</taxon>
        <taxon>Micromonosporaceae</taxon>
        <taxon>Paractinoplanes</taxon>
    </lineage>
</organism>
<protein>
    <submittedName>
        <fullName evidence="2">Uncharacterized protein</fullName>
    </submittedName>
</protein>
<dbReference type="EMBL" id="JBHTBJ010000017">
    <property type="protein sequence ID" value="MFC7276875.1"/>
    <property type="molecule type" value="Genomic_DNA"/>
</dbReference>
<accession>A0ABW2HZ52</accession>
<comment type="caution">
    <text evidence="2">The sequence shown here is derived from an EMBL/GenBank/DDBJ whole genome shotgun (WGS) entry which is preliminary data.</text>
</comment>
<sequence>MGRGDRERDGDKDFEGEGDDDGEADGESDGDGAAEEDDGAIGTCGIVGSWTFGCSVASAGPTARTAIQTTSRTSTAAAALRTIRAGPSGRAECFAGKRATPSVI</sequence>
<evidence type="ECO:0000313" key="3">
    <source>
        <dbReference type="Proteomes" id="UP001596548"/>
    </source>
</evidence>
<dbReference type="Proteomes" id="UP001596548">
    <property type="component" value="Unassembled WGS sequence"/>
</dbReference>
<name>A0ABW2HZ52_9ACTN</name>
<feature type="compositionally biased region" description="Acidic residues" evidence="1">
    <location>
        <begin position="16"/>
        <end position="39"/>
    </location>
</feature>
<evidence type="ECO:0000256" key="1">
    <source>
        <dbReference type="SAM" id="MobiDB-lite"/>
    </source>
</evidence>
<reference evidence="3" key="1">
    <citation type="journal article" date="2019" name="Int. J. Syst. Evol. Microbiol.">
        <title>The Global Catalogue of Microorganisms (GCM) 10K type strain sequencing project: providing services to taxonomists for standard genome sequencing and annotation.</title>
        <authorList>
            <consortium name="The Broad Institute Genomics Platform"/>
            <consortium name="The Broad Institute Genome Sequencing Center for Infectious Disease"/>
            <person name="Wu L."/>
            <person name="Ma J."/>
        </authorList>
    </citation>
    <scope>NUCLEOTIDE SEQUENCE [LARGE SCALE GENOMIC DNA]</scope>
    <source>
        <strain evidence="3">XZYJT-10</strain>
    </source>
</reference>
<feature type="region of interest" description="Disordered" evidence="1">
    <location>
        <begin position="1"/>
        <end position="42"/>
    </location>
</feature>
<dbReference type="RefSeq" id="WP_378971748.1">
    <property type="nucleotide sequence ID" value="NZ_JBHTBJ010000017.1"/>
</dbReference>
<proteinExistence type="predicted"/>
<feature type="compositionally biased region" description="Basic and acidic residues" evidence="1">
    <location>
        <begin position="1"/>
        <end position="15"/>
    </location>
</feature>